<accession>A0AAU8M112</accession>
<dbReference type="InterPro" id="IPR011991">
    <property type="entry name" value="ArsR-like_HTH"/>
</dbReference>
<reference evidence="5" key="1">
    <citation type="journal article" date="2024" name="Syst. Appl. Microbiol.">
        <title>First single-strain enrichments of Electrothrix cable bacteria, description of E. aestuarii sp. nov. and E. rattekaaiensis sp. nov., and proposal of a cable bacteria taxonomy following the rules of the SeqCode.</title>
        <authorList>
            <person name="Plum-Jensen L.E."/>
            <person name="Schramm A."/>
            <person name="Marshall I.P.G."/>
        </authorList>
    </citation>
    <scope>NUCLEOTIDE SEQUENCE</scope>
    <source>
        <strain evidence="5">Rat1</strain>
    </source>
</reference>
<dbReference type="Gene3D" id="1.10.10.10">
    <property type="entry name" value="Winged helix-like DNA-binding domain superfamily/Winged helix DNA-binding domain"/>
    <property type="match status" value="1"/>
</dbReference>
<dbReference type="SUPFAM" id="SSF46785">
    <property type="entry name" value="Winged helix' DNA-binding domain"/>
    <property type="match status" value="1"/>
</dbReference>
<reference evidence="5" key="2">
    <citation type="submission" date="2024-06" db="EMBL/GenBank/DDBJ databases">
        <authorList>
            <person name="Plum-Jensen L.E."/>
            <person name="Schramm A."/>
            <person name="Marshall I.P.G."/>
        </authorList>
    </citation>
    <scope>NUCLEOTIDE SEQUENCE</scope>
    <source>
        <strain evidence="5">Rat1</strain>
    </source>
</reference>
<dbReference type="InterPro" id="IPR051011">
    <property type="entry name" value="Metal_resp_trans_reg"/>
</dbReference>
<evidence type="ECO:0000259" key="4">
    <source>
        <dbReference type="PROSITE" id="PS50987"/>
    </source>
</evidence>
<keyword evidence="3" id="KW-0804">Transcription</keyword>
<gene>
    <name evidence="5" type="ORF">Q3M24_08645</name>
</gene>
<dbReference type="SMART" id="SM00418">
    <property type="entry name" value="HTH_ARSR"/>
    <property type="match status" value="1"/>
</dbReference>
<dbReference type="PANTHER" id="PTHR43132:SF2">
    <property type="entry name" value="ARSENICAL RESISTANCE OPERON REPRESSOR ARSR-RELATED"/>
    <property type="match status" value="1"/>
</dbReference>
<dbReference type="EMBL" id="CP159373">
    <property type="protein sequence ID" value="XCN74795.1"/>
    <property type="molecule type" value="Genomic_DNA"/>
</dbReference>
<dbReference type="PANTHER" id="PTHR43132">
    <property type="entry name" value="ARSENICAL RESISTANCE OPERON REPRESSOR ARSR-RELATED"/>
    <property type="match status" value="1"/>
</dbReference>
<proteinExistence type="predicted"/>
<dbReference type="InterPro" id="IPR001845">
    <property type="entry name" value="HTH_ArsR_DNA-bd_dom"/>
</dbReference>
<dbReference type="InterPro" id="IPR036388">
    <property type="entry name" value="WH-like_DNA-bd_sf"/>
</dbReference>
<sequence>MRQFIQAMKALSDPSRVAVLKILEQGELCVCEIQHLLGLAQPTVSKHMKILEEAGLVKRRREGTWILYSLSAGEESPYAQTMLTQLKDWLQDDPGVRKMIQLLPEAATLRSDKKN</sequence>
<dbReference type="PROSITE" id="PS50987">
    <property type="entry name" value="HTH_ARSR_2"/>
    <property type="match status" value="1"/>
</dbReference>
<protein>
    <submittedName>
        <fullName evidence="5">Metalloregulator ArsR/SmtB family transcription factor</fullName>
    </submittedName>
</protein>
<dbReference type="CDD" id="cd00090">
    <property type="entry name" value="HTH_ARSR"/>
    <property type="match status" value="1"/>
</dbReference>
<dbReference type="GO" id="GO:0003677">
    <property type="term" value="F:DNA binding"/>
    <property type="evidence" value="ECO:0007669"/>
    <property type="project" value="UniProtKB-KW"/>
</dbReference>
<keyword evidence="2" id="KW-0238">DNA-binding</keyword>
<dbReference type="InterPro" id="IPR036390">
    <property type="entry name" value="WH_DNA-bd_sf"/>
</dbReference>
<dbReference type="Pfam" id="PF01022">
    <property type="entry name" value="HTH_5"/>
    <property type="match status" value="1"/>
</dbReference>
<dbReference type="AlphaFoldDB" id="A0AAU8M112"/>
<organism evidence="5">
    <name type="scientific">Candidatus Electrothrix aestuarii</name>
    <dbReference type="NCBI Taxonomy" id="3062594"/>
    <lineage>
        <taxon>Bacteria</taxon>
        <taxon>Pseudomonadati</taxon>
        <taxon>Thermodesulfobacteriota</taxon>
        <taxon>Desulfobulbia</taxon>
        <taxon>Desulfobulbales</taxon>
        <taxon>Desulfobulbaceae</taxon>
        <taxon>Candidatus Electrothrix</taxon>
    </lineage>
</organism>
<feature type="domain" description="HTH arsR-type" evidence="4">
    <location>
        <begin position="1"/>
        <end position="90"/>
    </location>
</feature>
<name>A0AAU8M112_9BACT</name>
<evidence type="ECO:0000256" key="1">
    <source>
        <dbReference type="ARBA" id="ARBA00023015"/>
    </source>
</evidence>
<dbReference type="PRINTS" id="PR00778">
    <property type="entry name" value="HTHARSR"/>
</dbReference>
<evidence type="ECO:0000256" key="3">
    <source>
        <dbReference type="ARBA" id="ARBA00023163"/>
    </source>
</evidence>
<evidence type="ECO:0000313" key="5">
    <source>
        <dbReference type="EMBL" id="XCN74795.1"/>
    </source>
</evidence>
<dbReference type="KEGG" id="eaj:Q3M24_08645"/>
<dbReference type="NCBIfam" id="NF033788">
    <property type="entry name" value="HTH_metalloreg"/>
    <property type="match status" value="1"/>
</dbReference>
<evidence type="ECO:0000256" key="2">
    <source>
        <dbReference type="ARBA" id="ARBA00023125"/>
    </source>
</evidence>
<keyword evidence="1" id="KW-0805">Transcription regulation</keyword>
<dbReference type="GO" id="GO:0003700">
    <property type="term" value="F:DNA-binding transcription factor activity"/>
    <property type="evidence" value="ECO:0007669"/>
    <property type="project" value="InterPro"/>
</dbReference>